<dbReference type="SUPFAM" id="SSF53067">
    <property type="entry name" value="Actin-like ATPase domain"/>
    <property type="match status" value="2"/>
</dbReference>
<feature type="domain" description="Gcp-like" evidence="7">
    <location>
        <begin position="31"/>
        <end position="127"/>
    </location>
</feature>
<evidence type="ECO:0000259" key="7">
    <source>
        <dbReference type="Pfam" id="PF00814"/>
    </source>
</evidence>
<dbReference type="InterPro" id="IPR043129">
    <property type="entry name" value="ATPase_NBD"/>
</dbReference>
<evidence type="ECO:0000256" key="3">
    <source>
        <dbReference type="ARBA" id="ARBA00019012"/>
    </source>
</evidence>
<name>A0A1H9A836_9GAMM</name>
<comment type="similarity">
    <text evidence="2">Belongs to the KAE1 / TsaD family. TsaB subfamily.</text>
</comment>
<evidence type="ECO:0000256" key="5">
    <source>
        <dbReference type="ARBA" id="ARBA00022694"/>
    </source>
</evidence>
<sequence>MKLLAIETATEACSAALLLDRDIWVRFEVEPRAHGRLILPMMEGLLAEAGLSLGQLDALAFGRGPGAFTGVRIAVGVIQGAAFAADLPVVPVSTLAALAQQGLDEGANQVLAALDARMGEVYWGAFHGDGDGLVVPVTEERVCPPGDVPLPQWQGWMGVGHGWAAHQAVLEARLGPCLSGRPMPDALPSAAEVARLAARDFRQGQVVSAESALPVYLRDQVAHKPGPRPSRAI</sequence>
<protein>
    <recommendedName>
        <fullName evidence="3">tRNA threonylcarbamoyladenosine biosynthesis protein TsaB</fullName>
    </recommendedName>
    <alternativeName>
        <fullName evidence="6">t(6)A37 threonylcarbamoyladenosine biosynthesis protein TsaB</fullName>
    </alternativeName>
</protein>
<dbReference type="GO" id="GO:0002949">
    <property type="term" value="P:tRNA threonylcarbamoyladenosine modification"/>
    <property type="evidence" value="ECO:0007669"/>
    <property type="project" value="InterPro"/>
</dbReference>
<dbReference type="Proteomes" id="UP000199496">
    <property type="component" value="Unassembled WGS sequence"/>
</dbReference>
<dbReference type="CDD" id="cd24032">
    <property type="entry name" value="ASKHA_NBD_TsaB"/>
    <property type="match status" value="1"/>
</dbReference>
<dbReference type="InterPro" id="IPR000905">
    <property type="entry name" value="Gcp-like_dom"/>
</dbReference>
<dbReference type="RefSeq" id="WP_090203817.1">
    <property type="nucleotide sequence ID" value="NZ_FOFO01000004.1"/>
</dbReference>
<proteinExistence type="inferred from homology"/>
<evidence type="ECO:0000313" key="9">
    <source>
        <dbReference type="Proteomes" id="UP000199496"/>
    </source>
</evidence>
<accession>A0A1H9A836</accession>
<comment type="subcellular location">
    <subcellularLocation>
        <location evidence="1">Cytoplasm</location>
    </subcellularLocation>
</comment>
<organism evidence="8 9">
    <name type="scientific">Ectothiorhodospira magna</name>
    <dbReference type="NCBI Taxonomy" id="867345"/>
    <lineage>
        <taxon>Bacteria</taxon>
        <taxon>Pseudomonadati</taxon>
        <taxon>Pseudomonadota</taxon>
        <taxon>Gammaproteobacteria</taxon>
        <taxon>Chromatiales</taxon>
        <taxon>Ectothiorhodospiraceae</taxon>
        <taxon>Ectothiorhodospira</taxon>
    </lineage>
</organism>
<reference evidence="8 9" key="1">
    <citation type="submission" date="2016-10" db="EMBL/GenBank/DDBJ databases">
        <authorList>
            <person name="de Groot N.N."/>
        </authorList>
    </citation>
    <scope>NUCLEOTIDE SEQUENCE [LARGE SCALE GENOMIC DNA]</scope>
    <source>
        <strain evidence="8 9">B7-7</strain>
    </source>
</reference>
<gene>
    <name evidence="8" type="ORF">SAMN05421693_10494</name>
</gene>
<dbReference type="PANTHER" id="PTHR11735">
    <property type="entry name" value="TRNA N6-ADENOSINE THREONYLCARBAMOYLTRANSFERASE"/>
    <property type="match status" value="1"/>
</dbReference>
<dbReference type="EMBL" id="FOFO01000004">
    <property type="protein sequence ID" value="SEP72795.1"/>
    <property type="molecule type" value="Genomic_DNA"/>
</dbReference>
<dbReference type="PANTHER" id="PTHR11735:SF11">
    <property type="entry name" value="TRNA THREONYLCARBAMOYLADENOSINE BIOSYNTHESIS PROTEIN TSAB"/>
    <property type="match status" value="1"/>
</dbReference>
<dbReference type="Pfam" id="PF00814">
    <property type="entry name" value="TsaD"/>
    <property type="match status" value="1"/>
</dbReference>
<dbReference type="NCBIfam" id="TIGR03725">
    <property type="entry name" value="T6A_YeaZ"/>
    <property type="match status" value="1"/>
</dbReference>
<evidence type="ECO:0000256" key="6">
    <source>
        <dbReference type="ARBA" id="ARBA00032446"/>
    </source>
</evidence>
<dbReference type="FunFam" id="3.30.420.40:FF:000097">
    <property type="entry name" value="tRNA threonylcarbamoyladenosine biosynthesis protein TsaB"/>
    <property type="match status" value="1"/>
</dbReference>
<dbReference type="OrthoDB" id="9809995at2"/>
<evidence type="ECO:0000256" key="2">
    <source>
        <dbReference type="ARBA" id="ARBA00010493"/>
    </source>
</evidence>
<dbReference type="GO" id="GO:0005829">
    <property type="term" value="C:cytosol"/>
    <property type="evidence" value="ECO:0007669"/>
    <property type="project" value="TreeGrafter"/>
</dbReference>
<evidence type="ECO:0000313" key="8">
    <source>
        <dbReference type="EMBL" id="SEP72795.1"/>
    </source>
</evidence>
<dbReference type="STRING" id="867345.SAMN05421693_10494"/>
<keyword evidence="4" id="KW-0963">Cytoplasm</keyword>
<dbReference type="InterPro" id="IPR022496">
    <property type="entry name" value="T6A_TsaB"/>
</dbReference>
<keyword evidence="9" id="KW-1185">Reference proteome</keyword>
<dbReference type="Gene3D" id="3.30.420.40">
    <property type="match status" value="2"/>
</dbReference>
<dbReference type="AlphaFoldDB" id="A0A1H9A836"/>
<evidence type="ECO:0000256" key="4">
    <source>
        <dbReference type="ARBA" id="ARBA00022490"/>
    </source>
</evidence>
<keyword evidence="5" id="KW-0819">tRNA processing</keyword>
<evidence type="ECO:0000256" key="1">
    <source>
        <dbReference type="ARBA" id="ARBA00004496"/>
    </source>
</evidence>